<dbReference type="PROSITE" id="PS50042">
    <property type="entry name" value="CNMP_BINDING_3"/>
    <property type="match status" value="1"/>
</dbReference>
<feature type="domain" description="Cyclic nucleotide-binding" evidence="4">
    <location>
        <begin position="14"/>
        <end position="137"/>
    </location>
</feature>
<name>A0A173TPK1_9FIRM</name>
<accession>A0A173TPK1</accession>
<dbReference type="InterPro" id="IPR014710">
    <property type="entry name" value="RmlC-like_jellyroll"/>
</dbReference>
<evidence type="ECO:0000256" key="3">
    <source>
        <dbReference type="ARBA" id="ARBA00023163"/>
    </source>
</evidence>
<dbReference type="EMBL" id="CYXO01000008">
    <property type="protein sequence ID" value="CUN03148.1"/>
    <property type="molecule type" value="Genomic_DNA"/>
</dbReference>
<evidence type="ECO:0000313" key="7">
    <source>
        <dbReference type="Proteomes" id="UP000095597"/>
    </source>
</evidence>
<evidence type="ECO:0000313" key="6">
    <source>
        <dbReference type="EMBL" id="CUN03148.1"/>
    </source>
</evidence>
<dbReference type="Pfam" id="PF00027">
    <property type="entry name" value="cNMP_binding"/>
    <property type="match status" value="1"/>
</dbReference>
<evidence type="ECO:0000256" key="2">
    <source>
        <dbReference type="ARBA" id="ARBA00023125"/>
    </source>
</evidence>
<dbReference type="SUPFAM" id="SSF51206">
    <property type="entry name" value="cAMP-binding domain-like"/>
    <property type="match status" value="1"/>
</dbReference>
<gene>
    <name evidence="6" type="ORF">ERS852573_01630</name>
</gene>
<protein>
    <submittedName>
        <fullName evidence="6">Transcriptional activator FtrB</fullName>
    </submittedName>
</protein>
<dbReference type="InterPro" id="IPR036390">
    <property type="entry name" value="WH_DNA-bd_sf"/>
</dbReference>
<dbReference type="Pfam" id="PF13545">
    <property type="entry name" value="HTH_Crp_2"/>
    <property type="match status" value="1"/>
</dbReference>
<keyword evidence="3" id="KW-0804">Transcription</keyword>
<dbReference type="InterPro" id="IPR000595">
    <property type="entry name" value="cNMP-bd_dom"/>
</dbReference>
<reference evidence="6 7" key="1">
    <citation type="submission" date="2015-09" db="EMBL/GenBank/DDBJ databases">
        <authorList>
            <consortium name="Pathogen Informatics"/>
        </authorList>
    </citation>
    <scope>NUCLEOTIDE SEQUENCE [LARGE SCALE GENOMIC DNA]</scope>
    <source>
        <strain evidence="6 7">2789STDY5834961</strain>
    </source>
</reference>
<sequence>MESVNLKALTKTEIFARATEEEVSSMLNCLSAKKKKYQKDEIIFHAGDIVSSIGVMLKGNALIENDDIWGNRSVLDYVKEGQIFAETYACALDEKLMVNVIAMSDCEVLFLDVRKILKVCPNACEFHQNLVQNLLAISAQKNLNLSRRIFHTSSKTIRGRLLSYLSYQAMEREKEEFDIPYNRQQLADYLGVDRSAMSNELGKMQKDGLIEVKRNHFRILDVD</sequence>
<keyword evidence="2" id="KW-0238">DNA-binding</keyword>
<dbReference type="SMART" id="SM00419">
    <property type="entry name" value="HTH_CRP"/>
    <property type="match status" value="1"/>
</dbReference>
<dbReference type="GO" id="GO:0003677">
    <property type="term" value="F:DNA binding"/>
    <property type="evidence" value="ECO:0007669"/>
    <property type="project" value="UniProtKB-KW"/>
</dbReference>
<organism evidence="6 7">
    <name type="scientific">Dorea longicatena</name>
    <dbReference type="NCBI Taxonomy" id="88431"/>
    <lineage>
        <taxon>Bacteria</taxon>
        <taxon>Bacillati</taxon>
        <taxon>Bacillota</taxon>
        <taxon>Clostridia</taxon>
        <taxon>Lachnospirales</taxon>
        <taxon>Lachnospiraceae</taxon>
        <taxon>Dorea</taxon>
    </lineage>
</organism>
<dbReference type="Proteomes" id="UP000095597">
    <property type="component" value="Unassembled WGS sequence"/>
</dbReference>
<proteinExistence type="predicted"/>
<dbReference type="InterPro" id="IPR018490">
    <property type="entry name" value="cNMP-bd_dom_sf"/>
</dbReference>
<dbReference type="Gene3D" id="2.60.120.10">
    <property type="entry name" value="Jelly Rolls"/>
    <property type="match status" value="1"/>
</dbReference>
<dbReference type="InterPro" id="IPR012318">
    <property type="entry name" value="HTH_CRP"/>
</dbReference>
<dbReference type="PROSITE" id="PS51063">
    <property type="entry name" value="HTH_CRP_2"/>
    <property type="match status" value="1"/>
</dbReference>
<dbReference type="SUPFAM" id="SSF46785">
    <property type="entry name" value="Winged helix' DNA-binding domain"/>
    <property type="match status" value="1"/>
</dbReference>
<dbReference type="AlphaFoldDB" id="A0A173TPK1"/>
<keyword evidence="1" id="KW-0805">Transcription regulation</keyword>
<feature type="domain" description="HTH crp-type" evidence="5">
    <location>
        <begin position="155"/>
        <end position="223"/>
    </location>
</feature>
<evidence type="ECO:0000259" key="4">
    <source>
        <dbReference type="PROSITE" id="PS50042"/>
    </source>
</evidence>
<dbReference type="RefSeq" id="WP_179960971.1">
    <property type="nucleotide sequence ID" value="NZ_CAXSPU010000006.1"/>
</dbReference>
<dbReference type="CDD" id="cd00038">
    <property type="entry name" value="CAP_ED"/>
    <property type="match status" value="1"/>
</dbReference>
<evidence type="ECO:0000259" key="5">
    <source>
        <dbReference type="PROSITE" id="PS51063"/>
    </source>
</evidence>
<evidence type="ECO:0000256" key="1">
    <source>
        <dbReference type="ARBA" id="ARBA00023015"/>
    </source>
</evidence>
<dbReference type="GO" id="GO:0006355">
    <property type="term" value="P:regulation of DNA-templated transcription"/>
    <property type="evidence" value="ECO:0007669"/>
    <property type="project" value="InterPro"/>
</dbReference>